<protein>
    <submittedName>
        <fullName evidence="2">Uncharacterized protein</fullName>
    </submittedName>
</protein>
<keyword evidence="3" id="KW-1185">Reference proteome</keyword>
<accession>A0A7T8GWB6</accession>
<evidence type="ECO:0000313" key="3">
    <source>
        <dbReference type="Proteomes" id="UP000595437"/>
    </source>
</evidence>
<proteinExistence type="predicted"/>
<organism evidence="2 3">
    <name type="scientific">Caligus rogercresseyi</name>
    <name type="common">Sea louse</name>
    <dbReference type="NCBI Taxonomy" id="217165"/>
    <lineage>
        <taxon>Eukaryota</taxon>
        <taxon>Metazoa</taxon>
        <taxon>Ecdysozoa</taxon>
        <taxon>Arthropoda</taxon>
        <taxon>Crustacea</taxon>
        <taxon>Multicrustacea</taxon>
        <taxon>Hexanauplia</taxon>
        <taxon>Copepoda</taxon>
        <taxon>Siphonostomatoida</taxon>
        <taxon>Caligidae</taxon>
        <taxon>Caligus</taxon>
    </lineage>
</organism>
<dbReference type="Proteomes" id="UP000595437">
    <property type="component" value="Chromosome 14"/>
</dbReference>
<dbReference type="AlphaFoldDB" id="A0A7T8GWB6"/>
<evidence type="ECO:0000313" key="2">
    <source>
        <dbReference type="EMBL" id="QQP39035.1"/>
    </source>
</evidence>
<dbReference type="EMBL" id="CP045903">
    <property type="protein sequence ID" value="QQP39035.1"/>
    <property type="molecule type" value="Genomic_DNA"/>
</dbReference>
<feature type="compositionally biased region" description="Low complexity" evidence="1">
    <location>
        <begin position="73"/>
        <end position="82"/>
    </location>
</feature>
<reference evidence="3" key="1">
    <citation type="submission" date="2021-01" db="EMBL/GenBank/DDBJ databases">
        <title>Caligus Genome Assembly.</title>
        <authorList>
            <person name="Gallardo-Escarate C."/>
        </authorList>
    </citation>
    <scope>NUCLEOTIDE SEQUENCE [LARGE SCALE GENOMIC DNA]</scope>
</reference>
<name>A0A7T8GWB6_CALRO</name>
<sequence length="241" mass="26272">MGQDPHSVEVVTSFEYPPMMTTTTLDTGTTITTTESVLQSAPCATHYVTHDICAEPTTQTIQIQNFEERLKDTSSSSSSSTSPGKVLEVSQPSEDLAPQVNTVSSTIPFPTTIPLMLGATATKRPKTEPDIVVNNGVTPENYELVDLKYFIADPSKIILPQMEEEEEPPCKIHKSLESRTVQTEMTTLPPPRPITVSVQQPSKPPIIILICPLNALAGDNNNNGRTIKNWTSPCSNLPINK</sequence>
<gene>
    <name evidence="2" type="ORF">FKW44_019789</name>
</gene>
<feature type="region of interest" description="Disordered" evidence="1">
    <location>
        <begin position="69"/>
        <end position="95"/>
    </location>
</feature>
<evidence type="ECO:0000256" key="1">
    <source>
        <dbReference type="SAM" id="MobiDB-lite"/>
    </source>
</evidence>